<keyword evidence="1" id="KW-0812">Transmembrane</keyword>
<evidence type="ECO:0000256" key="1">
    <source>
        <dbReference type="SAM" id="Phobius"/>
    </source>
</evidence>
<gene>
    <name evidence="2" type="ORF">OLEA9_A032469</name>
</gene>
<name>A0A8S0S6R1_OLEEU</name>
<dbReference type="Gramene" id="OE9A032469T1">
    <property type="protein sequence ID" value="OE9A032469C1"/>
    <property type="gene ID" value="OE9A032469"/>
</dbReference>
<dbReference type="AlphaFoldDB" id="A0A8S0S6R1"/>
<protein>
    <submittedName>
        <fullName evidence="2">Uncharacterized protein</fullName>
    </submittedName>
</protein>
<keyword evidence="1" id="KW-1133">Transmembrane helix</keyword>
<sequence>MLQFAIAAPGMKILLFATMVLVAWRWRWWWLLGVAAGGDEDDDDGVFSLDLVVAVVEDVSDKIDPGM</sequence>
<keyword evidence="1" id="KW-0472">Membrane</keyword>
<comment type="caution">
    <text evidence="2">The sequence shown here is derived from an EMBL/GenBank/DDBJ whole genome shotgun (WGS) entry which is preliminary data.</text>
</comment>
<keyword evidence="3" id="KW-1185">Reference proteome</keyword>
<dbReference type="Proteomes" id="UP000594638">
    <property type="component" value="Unassembled WGS sequence"/>
</dbReference>
<organism evidence="2 3">
    <name type="scientific">Olea europaea subsp. europaea</name>
    <dbReference type="NCBI Taxonomy" id="158383"/>
    <lineage>
        <taxon>Eukaryota</taxon>
        <taxon>Viridiplantae</taxon>
        <taxon>Streptophyta</taxon>
        <taxon>Embryophyta</taxon>
        <taxon>Tracheophyta</taxon>
        <taxon>Spermatophyta</taxon>
        <taxon>Magnoliopsida</taxon>
        <taxon>eudicotyledons</taxon>
        <taxon>Gunneridae</taxon>
        <taxon>Pentapetalae</taxon>
        <taxon>asterids</taxon>
        <taxon>lamiids</taxon>
        <taxon>Lamiales</taxon>
        <taxon>Oleaceae</taxon>
        <taxon>Oleeae</taxon>
        <taxon>Olea</taxon>
    </lineage>
</organism>
<feature type="transmembrane region" description="Helical" evidence="1">
    <location>
        <begin position="6"/>
        <end position="24"/>
    </location>
</feature>
<accession>A0A8S0S6R1</accession>
<evidence type="ECO:0000313" key="2">
    <source>
        <dbReference type="EMBL" id="CAA2986886.1"/>
    </source>
</evidence>
<proteinExistence type="predicted"/>
<reference evidence="2 3" key="1">
    <citation type="submission" date="2019-12" db="EMBL/GenBank/DDBJ databases">
        <authorList>
            <person name="Alioto T."/>
            <person name="Alioto T."/>
            <person name="Gomez Garrido J."/>
        </authorList>
    </citation>
    <scope>NUCLEOTIDE SEQUENCE [LARGE SCALE GENOMIC DNA]</scope>
</reference>
<evidence type="ECO:0000313" key="3">
    <source>
        <dbReference type="Proteomes" id="UP000594638"/>
    </source>
</evidence>
<dbReference type="EMBL" id="CACTIH010003891">
    <property type="protein sequence ID" value="CAA2986886.1"/>
    <property type="molecule type" value="Genomic_DNA"/>
</dbReference>